<feature type="domain" description="FPG-type" evidence="2">
    <location>
        <begin position="31"/>
        <end position="66"/>
    </location>
</feature>
<name>W0RKZ1_9BACT</name>
<dbReference type="eggNOG" id="COG0266">
    <property type="taxonomic scope" value="Bacteria"/>
</dbReference>
<dbReference type="Proteomes" id="UP000019151">
    <property type="component" value="Chromosome"/>
</dbReference>
<keyword evidence="1" id="KW-0863">Zinc-finger</keyword>
<dbReference type="GO" id="GO:0006284">
    <property type="term" value="P:base-excision repair"/>
    <property type="evidence" value="ECO:0007669"/>
    <property type="project" value="InterPro"/>
</dbReference>
<dbReference type="GO" id="GO:0003906">
    <property type="term" value="F:DNA-(apurinic or apyrimidinic site) endonuclease activity"/>
    <property type="evidence" value="ECO:0007669"/>
    <property type="project" value="InterPro"/>
</dbReference>
<organism evidence="3 4">
    <name type="scientific">Gemmatirosa kalamazoonensis</name>
    <dbReference type="NCBI Taxonomy" id="861299"/>
    <lineage>
        <taxon>Bacteria</taxon>
        <taxon>Pseudomonadati</taxon>
        <taxon>Gemmatimonadota</taxon>
        <taxon>Gemmatimonadia</taxon>
        <taxon>Gemmatimonadales</taxon>
        <taxon>Gemmatimonadaceae</taxon>
        <taxon>Gemmatirosa</taxon>
    </lineage>
</organism>
<accession>W0RKZ1</accession>
<keyword evidence="1" id="KW-0479">Metal-binding</keyword>
<dbReference type="SUPFAM" id="SSF57716">
    <property type="entry name" value="Glucocorticoid receptor-like (DNA-binding domain)"/>
    <property type="match status" value="1"/>
</dbReference>
<proteinExistence type="predicted"/>
<keyword evidence="3" id="KW-0456">Lyase</keyword>
<dbReference type="GO" id="GO:0016829">
    <property type="term" value="F:lyase activity"/>
    <property type="evidence" value="ECO:0007669"/>
    <property type="project" value="UniProtKB-KW"/>
</dbReference>
<dbReference type="PROSITE" id="PS51066">
    <property type="entry name" value="ZF_FPG_2"/>
    <property type="match status" value="1"/>
</dbReference>
<protein>
    <submittedName>
        <fullName evidence="3">Formamidopyrimidine-DNA glycosylase/AP lyase</fullName>
    </submittedName>
</protein>
<evidence type="ECO:0000313" key="3">
    <source>
        <dbReference type="EMBL" id="AHG91436.1"/>
    </source>
</evidence>
<dbReference type="InParanoid" id="W0RKZ1"/>
<dbReference type="GO" id="GO:0003677">
    <property type="term" value="F:DNA binding"/>
    <property type="evidence" value="ECO:0007669"/>
    <property type="project" value="InterPro"/>
</dbReference>
<evidence type="ECO:0000313" key="4">
    <source>
        <dbReference type="Proteomes" id="UP000019151"/>
    </source>
</evidence>
<dbReference type="Gene3D" id="1.10.8.50">
    <property type="match status" value="1"/>
</dbReference>
<reference evidence="3 4" key="1">
    <citation type="journal article" date="2014" name="Genome Announc.">
        <title>Genome Sequence and Methylome of Soil Bacterium Gemmatirosa kalamazoonensis KBS708T, a Member of the Rarely Cultivated Gemmatimonadetes Phylum.</title>
        <authorList>
            <person name="Debruyn J.M."/>
            <person name="Radosevich M."/>
            <person name="Wommack K.E."/>
            <person name="Polson S.W."/>
            <person name="Hauser L.J."/>
            <person name="Fawaz M.N."/>
            <person name="Korlach J."/>
            <person name="Tsai Y.C."/>
        </authorList>
    </citation>
    <scope>NUCLEOTIDE SEQUENCE [LARGE SCALE GENOMIC DNA]</scope>
    <source>
        <strain evidence="3 4">KBS708</strain>
    </source>
</reference>
<dbReference type="STRING" id="861299.J421_3899"/>
<dbReference type="InterPro" id="IPR015887">
    <property type="entry name" value="DNA_glyclase_Znf_dom_DNA_BS"/>
</dbReference>
<evidence type="ECO:0000259" key="2">
    <source>
        <dbReference type="PROSITE" id="PS51066"/>
    </source>
</evidence>
<sequence length="66" mass="7267">MLRESIALRGTSFRDYVDARGERGGFVERLAVYGRADAPCPRCGTTLVDTHAIDGRTTVYCPTCQN</sequence>
<keyword evidence="4" id="KW-1185">Reference proteome</keyword>
<dbReference type="KEGG" id="gba:J421_3899"/>
<dbReference type="EMBL" id="CP007128">
    <property type="protein sequence ID" value="AHG91436.1"/>
    <property type="molecule type" value="Genomic_DNA"/>
</dbReference>
<dbReference type="InterPro" id="IPR010663">
    <property type="entry name" value="Znf_FPG/IleRS"/>
</dbReference>
<keyword evidence="1" id="KW-0862">Zinc</keyword>
<evidence type="ECO:0000256" key="1">
    <source>
        <dbReference type="PROSITE-ProRule" id="PRU00391"/>
    </source>
</evidence>
<dbReference type="AlphaFoldDB" id="W0RKZ1"/>
<gene>
    <name evidence="3" type="ORF">J421_3899</name>
</gene>
<dbReference type="PROSITE" id="PS01242">
    <property type="entry name" value="ZF_FPG_1"/>
    <property type="match status" value="1"/>
</dbReference>
<dbReference type="HOGENOM" id="CLU_038423_4_1_0"/>
<dbReference type="Pfam" id="PF06827">
    <property type="entry name" value="zf-FPG_IleRS"/>
    <property type="match status" value="1"/>
</dbReference>
<dbReference type="GO" id="GO:0016799">
    <property type="term" value="F:hydrolase activity, hydrolyzing N-glycosyl compounds"/>
    <property type="evidence" value="ECO:0007669"/>
    <property type="project" value="InterPro"/>
</dbReference>
<dbReference type="InterPro" id="IPR000214">
    <property type="entry name" value="Znf_DNA_glyclase/AP_lyase"/>
</dbReference>
<dbReference type="GO" id="GO:0008270">
    <property type="term" value="F:zinc ion binding"/>
    <property type="evidence" value="ECO:0007669"/>
    <property type="project" value="UniProtKB-KW"/>
</dbReference>